<evidence type="ECO:0000256" key="1">
    <source>
        <dbReference type="PROSITE-ProRule" id="PRU00169"/>
    </source>
</evidence>
<sequence>MMIDEIESQYDIAFLDNLMPVMTGFELASKIRKTKCTKDVKVVLVSGDNIDSTKNWIIDNTTSECVKLFNYSLLKPFHVEDLKRILSQARESHHCN</sequence>
<comment type="caution">
    <text evidence="3">The sequence shown here is derived from an EMBL/GenBank/DDBJ whole genome shotgun (WGS) entry which is preliminary data.</text>
</comment>
<organism evidence="3 4">
    <name type="scientific">Halteria grandinella</name>
    <dbReference type="NCBI Taxonomy" id="5974"/>
    <lineage>
        <taxon>Eukaryota</taxon>
        <taxon>Sar</taxon>
        <taxon>Alveolata</taxon>
        <taxon>Ciliophora</taxon>
        <taxon>Intramacronucleata</taxon>
        <taxon>Spirotrichea</taxon>
        <taxon>Stichotrichia</taxon>
        <taxon>Sporadotrichida</taxon>
        <taxon>Halteriidae</taxon>
        <taxon>Halteria</taxon>
    </lineage>
</organism>
<dbReference type="SUPFAM" id="SSF52172">
    <property type="entry name" value="CheY-like"/>
    <property type="match status" value="1"/>
</dbReference>
<keyword evidence="1" id="KW-0597">Phosphoprotein</keyword>
<evidence type="ECO:0000313" key="4">
    <source>
        <dbReference type="Proteomes" id="UP000785679"/>
    </source>
</evidence>
<protein>
    <recommendedName>
        <fullName evidence="2">Response regulatory domain-containing protein</fullName>
    </recommendedName>
</protein>
<dbReference type="InterPro" id="IPR001789">
    <property type="entry name" value="Sig_transdc_resp-reg_receiver"/>
</dbReference>
<dbReference type="Proteomes" id="UP000785679">
    <property type="component" value="Unassembled WGS sequence"/>
</dbReference>
<gene>
    <name evidence="3" type="ORF">FGO68_gene8039</name>
</gene>
<reference evidence="3" key="1">
    <citation type="submission" date="2019-06" db="EMBL/GenBank/DDBJ databases">
        <authorList>
            <person name="Zheng W."/>
        </authorList>
    </citation>
    <scope>NUCLEOTIDE SEQUENCE</scope>
    <source>
        <strain evidence="3">QDHG01</strain>
    </source>
</reference>
<dbReference type="EMBL" id="RRYP01003276">
    <property type="protein sequence ID" value="TNV83957.1"/>
    <property type="molecule type" value="Genomic_DNA"/>
</dbReference>
<proteinExistence type="predicted"/>
<dbReference type="Gene3D" id="3.40.50.2300">
    <property type="match status" value="1"/>
</dbReference>
<dbReference type="PROSITE" id="PS50110">
    <property type="entry name" value="RESPONSE_REGULATORY"/>
    <property type="match status" value="1"/>
</dbReference>
<dbReference type="OrthoDB" id="311100at2759"/>
<name>A0A8J8T684_HALGN</name>
<accession>A0A8J8T684</accession>
<evidence type="ECO:0000313" key="3">
    <source>
        <dbReference type="EMBL" id="TNV83957.1"/>
    </source>
</evidence>
<feature type="domain" description="Response regulatory" evidence="2">
    <location>
        <begin position="1"/>
        <end position="90"/>
    </location>
</feature>
<dbReference type="Pfam" id="PF00072">
    <property type="entry name" value="Response_reg"/>
    <property type="match status" value="1"/>
</dbReference>
<dbReference type="InterPro" id="IPR011006">
    <property type="entry name" value="CheY-like_superfamily"/>
</dbReference>
<dbReference type="AlphaFoldDB" id="A0A8J8T684"/>
<dbReference type="GO" id="GO:0000160">
    <property type="term" value="P:phosphorelay signal transduction system"/>
    <property type="evidence" value="ECO:0007669"/>
    <property type="project" value="InterPro"/>
</dbReference>
<keyword evidence="4" id="KW-1185">Reference proteome</keyword>
<feature type="modified residue" description="4-aspartylphosphate" evidence="1">
    <location>
        <position position="16"/>
    </location>
</feature>
<evidence type="ECO:0000259" key="2">
    <source>
        <dbReference type="PROSITE" id="PS50110"/>
    </source>
</evidence>